<protein>
    <submittedName>
        <fullName evidence="1">Uncharacterized protein</fullName>
    </submittedName>
</protein>
<gene>
    <name evidence="1" type="ORF">NC653_031340</name>
</gene>
<evidence type="ECO:0000313" key="2">
    <source>
        <dbReference type="Proteomes" id="UP001164929"/>
    </source>
</evidence>
<sequence>MKEKIGEVVRQCEVGCWFKGVMWVWSVGNNQVEGLVEVEKGKGRLMRGRTTGGLAERGEFW</sequence>
<dbReference type="Proteomes" id="UP001164929">
    <property type="component" value="Chromosome 13"/>
</dbReference>
<organism evidence="1 2">
    <name type="scientific">Populus alba x Populus x berolinensis</name>
    <dbReference type="NCBI Taxonomy" id="444605"/>
    <lineage>
        <taxon>Eukaryota</taxon>
        <taxon>Viridiplantae</taxon>
        <taxon>Streptophyta</taxon>
        <taxon>Embryophyta</taxon>
        <taxon>Tracheophyta</taxon>
        <taxon>Spermatophyta</taxon>
        <taxon>Magnoliopsida</taxon>
        <taxon>eudicotyledons</taxon>
        <taxon>Gunneridae</taxon>
        <taxon>Pentapetalae</taxon>
        <taxon>rosids</taxon>
        <taxon>fabids</taxon>
        <taxon>Malpighiales</taxon>
        <taxon>Salicaceae</taxon>
        <taxon>Saliceae</taxon>
        <taxon>Populus</taxon>
    </lineage>
</organism>
<name>A0AAD6LY77_9ROSI</name>
<comment type="caution">
    <text evidence="1">The sequence shown here is derived from an EMBL/GenBank/DDBJ whole genome shotgun (WGS) entry which is preliminary data.</text>
</comment>
<accession>A0AAD6LY77</accession>
<proteinExistence type="predicted"/>
<dbReference type="AlphaFoldDB" id="A0AAD6LY77"/>
<reference evidence="1" key="1">
    <citation type="journal article" date="2023" name="Mol. Ecol. Resour.">
        <title>Chromosome-level genome assembly of a triploid poplar Populus alba 'Berolinensis'.</title>
        <authorList>
            <person name="Chen S."/>
            <person name="Yu Y."/>
            <person name="Wang X."/>
            <person name="Wang S."/>
            <person name="Zhang T."/>
            <person name="Zhou Y."/>
            <person name="He R."/>
            <person name="Meng N."/>
            <person name="Wang Y."/>
            <person name="Liu W."/>
            <person name="Liu Z."/>
            <person name="Liu J."/>
            <person name="Guo Q."/>
            <person name="Huang H."/>
            <person name="Sederoff R.R."/>
            <person name="Wang G."/>
            <person name="Qu G."/>
            <person name="Chen S."/>
        </authorList>
    </citation>
    <scope>NUCLEOTIDE SEQUENCE</scope>
    <source>
        <strain evidence="1">SC-2020</strain>
    </source>
</reference>
<keyword evidence="2" id="KW-1185">Reference proteome</keyword>
<dbReference type="EMBL" id="JAQIZT010000013">
    <property type="protein sequence ID" value="KAJ6975461.1"/>
    <property type="molecule type" value="Genomic_DNA"/>
</dbReference>
<evidence type="ECO:0000313" key="1">
    <source>
        <dbReference type="EMBL" id="KAJ6975461.1"/>
    </source>
</evidence>